<gene>
    <name evidence="1" type="ORF">ABFV83_09060</name>
</gene>
<sequence>MNSTTSMIAEEYRIQQWATDIQACQMRPKDISVAAWCHEHGITKANYYYRLRRVREACLDGVEQTNPAPVFAQLPTGSAVGNLMEPDAIIRFGDCSIEIRNSISADLLEKLLQLIHHA</sequence>
<evidence type="ECO:0000313" key="1">
    <source>
        <dbReference type="EMBL" id="XBS55915.1"/>
    </source>
</evidence>
<accession>A0AAU7PUN8</accession>
<reference evidence="1" key="1">
    <citation type="submission" date="2024-06" db="EMBL/GenBank/DDBJ databases">
        <title>Lacrimispora cavernae sp. nov., a novel anaerobe isolated from bat guano pile inside a cave.</title>
        <authorList>
            <person name="Miller S.L."/>
            <person name="Lu N."/>
            <person name="King J."/>
            <person name="Sankaranarayanan K."/>
            <person name="Lawson P.A."/>
        </authorList>
    </citation>
    <scope>NUCLEOTIDE SEQUENCE</scope>
    <source>
        <strain evidence="1">BS-2</strain>
    </source>
</reference>
<name>A0AAU7PUN8_9FIRM</name>
<organism evidence="1">
    <name type="scientific">Lacrimispora sp. BS-2</name>
    <dbReference type="NCBI Taxonomy" id="3151850"/>
    <lineage>
        <taxon>Bacteria</taxon>
        <taxon>Bacillati</taxon>
        <taxon>Bacillota</taxon>
        <taxon>Clostridia</taxon>
        <taxon>Lachnospirales</taxon>
        <taxon>Lachnospiraceae</taxon>
        <taxon>Lacrimispora</taxon>
    </lineage>
</organism>
<dbReference type="EMBL" id="CP157940">
    <property type="protein sequence ID" value="XBS55915.1"/>
    <property type="molecule type" value="Genomic_DNA"/>
</dbReference>
<proteinExistence type="predicted"/>
<protein>
    <submittedName>
        <fullName evidence="1">IS66 family insertion sequence element accessory protein TnpB</fullName>
    </submittedName>
</protein>
<dbReference type="RefSeq" id="WP_349948559.1">
    <property type="nucleotide sequence ID" value="NZ_CP157940.1"/>
</dbReference>
<dbReference type="AlphaFoldDB" id="A0AAU7PUN8"/>